<organism evidence="10 11">
    <name type="scientific">Methanospirillum lacunae</name>
    <dbReference type="NCBI Taxonomy" id="668570"/>
    <lineage>
        <taxon>Archaea</taxon>
        <taxon>Methanobacteriati</taxon>
        <taxon>Methanobacteriota</taxon>
        <taxon>Stenosarchaea group</taxon>
        <taxon>Methanomicrobia</taxon>
        <taxon>Methanomicrobiales</taxon>
        <taxon>Methanospirillaceae</taxon>
        <taxon>Methanospirillum</taxon>
    </lineage>
</organism>
<evidence type="ECO:0000256" key="3">
    <source>
        <dbReference type="ARBA" id="ARBA00016796"/>
    </source>
</evidence>
<name>A0A2V2MXW5_9EURY</name>
<dbReference type="SUPFAM" id="SSF48179">
    <property type="entry name" value="6-phosphogluconate dehydrogenase C-terminal domain-like"/>
    <property type="match status" value="1"/>
</dbReference>
<dbReference type="InterPro" id="IPR014026">
    <property type="entry name" value="UDP-Glc/GDP-Man_DH_dimer"/>
</dbReference>
<comment type="caution">
    <text evidence="10">The sequence shown here is derived from an EMBL/GenBank/DDBJ whole genome shotgun (WGS) entry which is preliminary data.</text>
</comment>
<dbReference type="PIRSF" id="PIRSF000124">
    <property type="entry name" value="UDPglc_GDPman_dh"/>
    <property type="match status" value="1"/>
</dbReference>
<keyword evidence="4" id="KW-0560">Oxidoreductase</keyword>
<keyword evidence="5" id="KW-0520">NAD</keyword>
<evidence type="ECO:0000256" key="8">
    <source>
        <dbReference type="PIRNR" id="PIRNR000124"/>
    </source>
</evidence>
<comment type="similarity">
    <text evidence="1 8">Belongs to the UDP-glucose/GDP-mannose dehydrogenase family.</text>
</comment>
<evidence type="ECO:0000259" key="9">
    <source>
        <dbReference type="SMART" id="SM00984"/>
    </source>
</evidence>
<gene>
    <name evidence="10" type="ORF">DK846_07420</name>
</gene>
<dbReference type="SUPFAM" id="SSF51735">
    <property type="entry name" value="NAD(P)-binding Rossmann-fold domains"/>
    <property type="match status" value="1"/>
</dbReference>
<dbReference type="OrthoDB" id="372050at2157"/>
<dbReference type="InterPro" id="IPR036220">
    <property type="entry name" value="UDP-Glc/GDP-Man_DH_C_sf"/>
</dbReference>
<evidence type="ECO:0000256" key="4">
    <source>
        <dbReference type="ARBA" id="ARBA00023002"/>
    </source>
</evidence>
<dbReference type="PANTHER" id="PTHR43491:SF2">
    <property type="entry name" value="UDP-N-ACETYL-D-MANNOSAMINE DEHYDROGENASE"/>
    <property type="match status" value="1"/>
</dbReference>
<dbReference type="Pfam" id="PF03720">
    <property type="entry name" value="UDPG_MGDP_dh_C"/>
    <property type="match status" value="1"/>
</dbReference>
<dbReference type="GO" id="GO:0051287">
    <property type="term" value="F:NAD binding"/>
    <property type="evidence" value="ECO:0007669"/>
    <property type="project" value="InterPro"/>
</dbReference>
<dbReference type="Proteomes" id="UP000245657">
    <property type="component" value="Unassembled WGS sequence"/>
</dbReference>
<dbReference type="PANTHER" id="PTHR43491">
    <property type="entry name" value="UDP-N-ACETYL-D-MANNOSAMINE DEHYDROGENASE"/>
    <property type="match status" value="1"/>
</dbReference>
<dbReference type="SMART" id="SM00984">
    <property type="entry name" value="UDPG_MGDP_dh_C"/>
    <property type="match status" value="1"/>
</dbReference>
<dbReference type="InterPro" id="IPR014027">
    <property type="entry name" value="UDP-Glc/GDP-Man_DH_C"/>
</dbReference>
<dbReference type="PIRSF" id="PIRSF500136">
    <property type="entry name" value="UDP_ManNAc_DH"/>
    <property type="match status" value="1"/>
</dbReference>
<dbReference type="SUPFAM" id="SSF52413">
    <property type="entry name" value="UDP-glucose/GDP-mannose dehydrogenase C-terminal domain"/>
    <property type="match status" value="1"/>
</dbReference>
<evidence type="ECO:0000256" key="1">
    <source>
        <dbReference type="ARBA" id="ARBA00006601"/>
    </source>
</evidence>
<keyword evidence="11" id="KW-1185">Reference proteome</keyword>
<dbReference type="Pfam" id="PF00984">
    <property type="entry name" value="UDPG_MGDP_dh"/>
    <property type="match status" value="1"/>
</dbReference>
<evidence type="ECO:0000256" key="7">
    <source>
        <dbReference type="ARBA" id="ARBA00049130"/>
    </source>
</evidence>
<proteinExistence type="inferred from homology"/>
<dbReference type="InterPro" id="IPR036291">
    <property type="entry name" value="NAD(P)-bd_dom_sf"/>
</dbReference>
<dbReference type="GO" id="GO:0016628">
    <property type="term" value="F:oxidoreductase activity, acting on the CH-CH group of donors, NAD or NADP as acceptor"/>
    <property type="evidence" value="ECO:0007669"/>
    <property type="project" value="InterPro"/>
</dbReference>
<evidence type="ECO:0000256" key="5">
    <source>
        <dbReference type="ARBA" id="ARBA00023027"/>
    </source>
</evidence>
<feature type="domain" description="UDP-glucose/GDP-mannose dehydrogenase C-terminal" evidence="9">
    <location>
        <begin position="304"/>
        <end position="402"/>
    </location>
</feature>
<evidence type="ECO:0000313" key="10">
    <source>
        <dbReference type="EMBL" id="PWR72772.1"/>
    </source>
</evidence>
<evidence type="ECO:0000256" key="6">
    <source>
        <dbReference type="ARBA" id="ARBA00030172"/>
    </source>
</evidence>
<dbReference type="Pfam" id="PF03721">
    <property type="entry name" value="UDPG_MGDP_dh_N"/>
    <property type="match status" value="2"/>
</dbReference>
<protein>
    <recommendedName>
        <fullName evidence="3">UDP-N-acetyl-D-mannosamine dehydrogenase</fullName>
        <ecNumber evidence="2">1.1.1.336</ecNumber>
    </recommendedName>
    <alternativeName>
        <fullName evidence="6">UDP-ManNAc 6-dehydrogenase</fullName>
    </alternativeName>
</protein>
<dbReference type="Gene3D" id="3.40.50.720">
    <property type="entry name" value="NAD(P)-binding Rossmann-like Domain"/>
    <property type="match status" value="2"/>
</dbReference>
<accession>A0A2V2MXW5</accession>
<dbReference type="InterPro" id="IPR017476">
    <property type="entry name" value="UDP-Glc/GDP-Man"/>
</dbReference>
<comment type="catalytic activity">
    <reaction evidence="7">
        <text>UDP-N-acetyl-alpha-D-mannosamine + 2 NAD(+) + H2O = UDP-N-acetyl-alpha-D-mannosaminouronate + 2 NADH + 3 H(+)</text>
        <dbReference type="Rhea" id="RHEA:25780"/>
        <dbReference type="ChEBI" id="CHEBI:15377"/>
        <dbReference type="ChEBI" id="CHEBI:15378"/>
        <dbReference type="ChEBI" id="CHEBI:57540"/>
        <dbReference type="ChEBI" id="CHEBI:57945"/>
        <dbReference type="ChEBI" id="CHEBI:68623"/>
        <dbReference type="ChEBI" id="CHEBI:70731"/>
        <dbReference type="EC" id="1.1.1.336"/>
    </reaction>
</comment>
<reference evidence="10 11" key="1">
    <citation type="submission" date="2018-05" db="EMBL/GenBank/DDBJ databases">
        <title>Draft genome of Methanospirillum lacunae Ki8-1.</title>
        <authorList>
            <person name="Dueholm M.S."/>
            <person name="Nielsen P.H."/>
            <person name="Bakmann L.F."/>
            <person name="Otzen D.E."/>
        </authorList>
    </citation>
    <scope>NUCLEOTIDE SEQUENCE [LARGE SCALE GENOMIC DNA]</scope>
    <source>
        <strain evidence="10 11">Ki8-1</strain>
    </source>
</reference>
<dbReference type="InterPro" id="IPR001732">
    <property type="entry name" value="UDP-Glc/GDP-Man_DH_N"/>
</dbReference>
<sequence>MVSESIKNKLVCVVGLGYVGFPLAEAFAQHIRTIGFDIDQQKIESIKKSQPGFDVTSDPQSIKNADFVLICVPTPVTKAKDPDLGAVRSAATTIGQNLKSGTIVVLESTVYPGVTEDIMIPILEKESGMKCGTDFFVGYSPERINPNDDEHTLEKITKIVSGMDENTTDILCDLYGLVTTVYRAPNIKTAEAAKVIENIQRDLNIALMNELSIIFQKMSIDTKAVLNAAETKWNFHKYRPGLVGGHCIPVDPYYLVYKAEELGYHPQVILAGRAINDSMPRHVAQMTIKGLNEAGKVIRNSKVLIMGLTYKEDVPDTRESSVEEIIHELKEFKIDVYGYDPLLPDEVIRKFGVIPLQDPNMKVDVVIIAVAHTLFKKKNIQNIRYLMNTNPVLVDVQGMVNSDEAEKVGMFYLKL</sequence>
<dbReference type="AlphaFoldDB" id="A0A2V2MXW5"/>
<dbReference type="InterPro" id="IPR008927">
    <property type="entry name" value="6-PGluconate_DH-like_C_sf"/>
</dbReference>
<dbReference type="NCBIfam" id="TIGR03026">
    <property type="entry name" value="NDP-sugDHase"/>
    <property type="match status" value="1"/>
</dbReference>
<dbReference type="GO" id="GO:0000271">
    <property type="term" value="P:polysaccharide biosynthetic process"/>
    <property type="evidence" value="ECO:0007669"/>
    <property type="project" value="InterPro"/>
</dbReference>
<dbReference type="InterPro" id="IPR028359">
    <property type="entry name" value="UDP_ManNAc/GlcNAc_DH"/>
</dbReference>
<dbReference type="GeneID" id="97548526"/>
<dbReference type="EC" id="1.1.1.336" evidence="2"/>
<dbReference type="GO" id="GO:0089714">
    <property type="term" value="F:UDP-N-acetyl-D-mannosamine dehydrogenase activity"/>
    <property type="evidence" value="ECO:0007669"/>
    <property type="project" value="UniProtKB-EC"/>
</dbReference>
<dbReference type="RefSeq" id="WP_109968283.1">
    <property type="nucleotide sequence ID" value="NZ_CP176093.1"/>
</dbReference>
<evidence type="ECO:0000256" key="2">
    <source>
        <dbReference type="ARBA" id="ARBA00012935"/>
    </source>
</evidence>
<evidence type="ECO:0000313" key="11">
    <source>
        <dbReference type="Proteomes" id="UP000245657"/>
    </source>
</evidence>
<dbReference type="EMBL" id="QGMY01000006">
    <property type="protein sequence ID" value="PWR72772.1"/>
    <property type="molecule type" value="Genomic_DNA"/>
</dbReference>